<protein>
    <submittedName>
        <fullName evidence="1">Uncharacterized protein</fullName>
    </submittedName>
</protein>
<name>A0A0G4EIP5_VITBC</name>
<organism evidence="1 2">
    <name type="scientific">Vitrella brassicaformis (strain CCMP3155)</name>
    <dbReference type="NCBI Taxonomy" id="1169540"/>
    <lineage>
        <taxon>Eukaryota</taxon>
        <taxon>Sar</taxon>
        <taxon>Alveolata</taxon>
        <taxon>Colpodellida</taxon>
        <taxon>Vitrellaceae</taxon>
        <taxon>Vitrella</taxon>
    </lineage>
</organism>
<proteinExistence type="predicted"/>
<dbReference type="Proteomes" id="UP000041254">
    <property type="component" value="Unassembled WGS sequence"/>
</dbReference>
<evidence type="ECO:0000313" key="2">
    <source>
        <dbReference type="Proteomes" id="UP000041254"/>
    </source>
</evidence>
<dbReference type="EMBL" id="CDMY01000248">
    <property type="protein sequence ID" value="CEL96878.1"/>
    <property type="molecule type" value="Genomic_DNA"/>
</dbReference>
<dbReference type="AlphaFoldDB" id="A0A0G4EIP5"/>
<accession>A0A0G4EIP5</accession>
<reference evidence="1 2" key="1">
    <citation type="submission" date="2014-11" db="EMBL/GenBank/DDBJ databases">
        <authorList>
            <person name="Zhu J."/>
            <person name="Qi W."/>
            <person name="Song R."/>
        </authorList>
    </citation>
    <scope>NUCLEOTIDE SEQUENCE [LARGE SCALE GENOMIC DNA]</scope>
</reference>
<dbReference type="VEuPathDB" id="CryptoDB:Vbra_12081"/>
<gene>
    <name evidence="1" type="ORF">Vbra_12081</name>
</gene>
<keyword evidence="2" id="KW-1185">Reference proteome</keyword>
<sequence length="73" mass="7421">MGHEGGDDVCAMDLDGVDKLVHLTGGTDEFVCHSSGAADVTHVNGTPDIWADQAVGPSIPGQDGPQLVHVASL</sequence>
<evidence type="ECO:0000313" key="1">
    <source>
        <dbReference type="EMBL" id="CEL96878.1"/>
    </source>
</evidence>
<dbReference type="InParanoid" id="A0A0G4EIP5"/>